<evidence type="ECO:0000313" key="2">
    <source>
        <dbReference type="Proteomes" id="UP001218231"/>
    </source>
</evidence>
<dbReference type="RefSeq" id="WP_273616406.1">
    <property type="nucleotide sequence ID" value="NZ_CP117417.1"/>
</dbReference>
<name>A0ABY7TTK7_9SPHN</name>
<sequence>MLSITGMSNPYKMHTKSWGPSVIDWTPDINMASGPEHLAIAQSLADAIKAGLPHRRAGQGPNCSCPVAWPAVMRVSIGGTIGHDQLRRGLNLLSALIGPQATRQINPV</sequence>
<keyword evidence="2" id="KW-1185">Reference proteome</keyword>
<accession>A0ABY7TTK7</accession>
<organism evidence="1 2">
    <name type="scientific">Novosphingobium humi</name>
    <dbReference type="NCBI Taxonomy" id="2282397"/>
    <lineage>
        <taxon>Bacteria</taxon>
        <taxon>Pseudomonadati</taxon>
        <taxon>Pseudomonadota</taxon>
        <taxon>Alphaproteobacteria</taxon>
        <taxon>Sphingomonadales</taxon>
        <taxon>Sphingomonadaceae</taxon>
        <taxon>Novosphingobium</taxon>
    </lineage>
</organism>
<gene>
    <name evidence="1" type="ORF">PQ457_08170</name>
</gene>
<proteinExistence type="predicted"/>
<reference evidence="1 2" key="1">
    <citation type="submission" date="2023-02" db="EMBL/GenBank/DDBJ databases">
        <title>Genome sequence of Novosphingobium humi KACC 19094.</title>
        <authorList>
            <person name="Kim S."/>
            <person name="Heo J."/>
            <person name="Kwon S.-W."/>
        </authorList>
    </citation>
    <scope>NUCLEOTIDE SEQUENCE [LARGE SCALE GENOMIC DNA]</scope>
    <source>
        <strain evidence="1 2">KACC 19094</strain>
    </source>
</reference>
<dbReference type="EMBL" id="CP117417">
    <property type="protein sequence ID" value="WCT75942.1"/>
    <property type="molecule type" value="Genomic_DNA"/>
</dbReference>
<evidence type="ECO:0000313" key="1">
    <source>
        <dbReference type="EMBL" id="WCT75942.1"/>
    </source>
</evidence>
<protein>
    <submittedName>
        <fullName evidence="1">Uncharacterized protein</fullName>
    </submittedName>
</protein>
<dbReference type="Proteomes" id="UP001218231">
    <property type="component" value="Chromosome"/>
</dbReference>